<reference evidence="2" key="1">
    <citation type="journal article" date="2020" name="Stud. Mycol.">
        <title>101 Dothideomycetes genomes: a test case for predicting lifestyles and emergence of pathogens.</title>
        <authorList>
            <person name="Haridas S."/>
            <person name="Albert R."/>
            <person name="Binder M."/>
            <person name="Bloem J."/>
            <person name="Labutti K."/>
            <person name="Salamov A."/>
            <person name="Andreopoulos B."/>
            <person name="Baker S."/>
            <person name="Barry K."/>
            <person name="Bills G."/>
            <person name="Bluhm B."/>
            <person name="Cannon C."/>
            <person name="Castanera R."/>
            <person name="Culley D."/>
            <person name="Daum C."/>
            <person name="Ezra D."/>
            <person name="Gonzalez J."/>
            <person name="Henrissat B."/>
            <person name="Kuo A."/>
            <person name="Liang C."/>
            <person name="Lipzen A."/>
            <person name="Lutzoni F."/>
            <person name="Magnuson J."/>
            <person name="Mondo S."/>
            <person name="Nolan M."/>
            <person name="Ohm R."/>
            <person name="Pangilinan J."/>
            <person name="Park H.-J."/>
            <person name="Ramirez L."/>
            <person name="Alfaro M."/>
            <person name="Sun H."/>
            <person name="Tritt A."/>
            <person name="Yoshinaga Y."/>
            <person name="Zwiers L.-H."/>
            <person name="Turgeon B."/>
            <person name="Goodwin S."/>
            <person name="Spatafora J."/>
            <person name="Crous P."/>
            <person name="Grigoriev I."/>
        </authorList>
    </citation>
    <scope>NUCLEOTIDE SEQUENCE</scope>
    <source>
        <strain evidence="2">CBS 122681</strain>
    </source>
</reference>
<protein>
    <submittedName>
        <fullName evidence="2">Uncharacterized protein</fullName>
    </submittedName>
</protein>
<dbReference type="Proteomes" id="UP000799324">
    <property type="component" value="Unassembled WGS sequence"/>
</dbReference>
<accession>A0A6A6T7Z7</accession>
<feature type="transmembrane region" description="Helical" evidence="1">
    <location>
        <begin position="12"/>
        <end position="31"/>
    </location>
</feature>
<proteinExistence type="predicted"/>
<dbReference type="EMBL" id="MU004340">
    <property type="protein sequence ID" value="KAF2656099.1"/>
    <property type="molecule type" value="Genomic_DNA"/>
</dbReference>
<organism evidence="2 3">
    <name type="scientific">Lophiostoma macrostomum CBS 122681</name>
    <dbReference type="NCBI Taxonomy" id="1314788"/>
    <lineage>
        <taxon>Eukaryota</taxon>
        <taxon>Fungi</taxon>
        <taxon>Dikarya</taxon>
        <taxon>Ascomycota</taxon>
        <taxon>Pezizomycotina</taxon>
        <taxon>Dothideomycetes</taxon>
        <taxon>Pleosporomycetidae</taxon>
        <taxon>Pleosporales</taxon>
        <taxon>Lophiostomataceae</taxon>
        <taxon>Lophiostoma</taxon>
    </lineage>
</organism>
<evidence type="ECO:0000313" key="2">
    <source>
        <dbReference type="EMBL" id="KAF2656099.1"/>
    </source>
</evidence>
<keyword evidence="3" id="KW-1185">Reference proteome</keyword>
<name>A0A6A6T7Z7_9PLEO</name>
<evidence type="ECO:0000313" key="3">
    <source>
        <dbReference type="Proteomes" id="UP000799324"/>
    </source>
</evidence>
<dbReference type="OrthoDB" id="5329749at2759"/>
<evidence type="ECO:0000256" key="1">
    <source>
        <dbReference type="SAM" id="Phobius"/>
    </source>
</evidence>
<dbReference type="AlphaFoldDB" id="A0A6A6T7Z7"/>
<gene>
    <name evidence="2" type="ORF">K491DRAFT_778226</name>
</gene>
<keyword evidence="1" id="KW-0812">Transmembrane</keyword>
<keyword evidence="1" id="KW-0472">Membrane</keyword>
<keyword evidence="1" id="KW-1133">Transmembrane helix</keyword>
<sequence>MSAVDRLSLTANVIQVLTFGSLVIVSIVWRVSLIRKSRAEIAAMMFEAELRDRWMRRQMWALDQANQRSRRREGATRDGDVVDAMKLAHKHAEEFIVLLDRVGRKRMQQYYGRMSLKDVLVGFRYLNRRDELGTMLEKFVTLTDFTANLIDRYEKEEDDDKLAEICAKLNGLEDRVTALLQMSDYALKEKESGYSLNSIGVKLDEMEARLSAMQAAIMSLRKGE</sequence>